<reference evidence="3 4" key="1">
    <citation type="submission" date="2016-08" db="EMBL/GenBank/DDBJ databases">
        <title>Characterization and recognition of Brachyspira hampsonii sp. nov., a novel intestinal spirochete that is pathogenic to pigs.</title>
        <authorList>
            <person name="Mirajkar N."/>
            <person name="La T."/>
            <person name="Phillips N."/>
            <person name="Hampson D."/>
            <person name="Gebhart C."/>
        </authorList>
    </citation>
    <scope>NUCLEOTIDE SEQUENCE [LARGE SCALE GENOMIC DNA]</scope>
    <source>
        <strain evidence="3 4">P280/1</strain>
    </source>
</reference>
<evidence type="ECO:0000313" key="4">
    <source>
        <dbReference type="Proteomes" id="UP000095247"/>
    </source>
</evidence>
<sequence length="211" mass="25289">MPIITGFLSKLDKRIFIVLAIVLFVAVFIVLIAFKDSEIHKKEKEIAQYQEDIKGLELNNQTLQNEILFIKENEKFQNSFSNSSVMIDNLFKTKIRPADDKSSAPYREDLSIVTKEENETFNNISNNFYKYFFYNKRFKNSPKLQTVPDETVWARFFRSYINFMQYKNKICQSTAFYASRNIYYKSCYKQTRFNEKIPRKHYKDRRMAIMV</sequence>
<keyword evidence="2" id="KW-0472">Membrane</keyword>
<dbReference type="Proteomes" id="UP000095247">
    <property type="component" value="Unassembled WGS sequence"/>
</dbReference>
<proteinExistence type="predicted"/>
<gene>
    <name evidence="3" type="ORF">BFL38_03645</name>
</gene>
<keyword evidence="2" id="KW-0812">Transmembrane</keyword>
<keyword evidence="2" id="KW-1133">Transmembrane helix</keyword>
<evidence type="ECO:0000256" key="2">
    <source>
        <dbReference type="SAM" id="Phobius"/>
    </source>
</evidence>
<keyword evidence="1" id="KW-0175">Coiled coil</keyword>
<organism evidence="3 4">
    <name type="scientific">Brachyspira hampsonii</name>
    <dbReference type="NCBI Taxonomy" id="1287055"/>
    <lineage>
        <taxon>Bacteria</taxon>
        <taxon>Pseudomonadati</taxon>
        <taxon>Spirochaetota</taxon>
        <taxon>Spirochaetia</taxon>
        <taxon>Brachyspirales</taxon>
        <taxon>Brachyspiraceae</taxon>
        <taxon>Brachyspira</taxon>
    </lineage>
</organism>
<feature type="coiled-coil region" evidence="1">
    <location>
        <begin position="32"/>
        <end position="73"/>
    </location>
</feature>
<evidence type="ECO:0000313" key="3">
    <source>
        <dbReference type="EMBL" id="OEJ14191.1"/>
    </source>
</evidence>
<dbReference type="EMBL" id="MDCO01000012">
    <property type="protein sequence ID" value="OEJ14191.1"/>
    <property type="molecule type" value="Genomic_DNA"/>
</dbReference>
<protein>
    <recommendedName>
        <fullName evidence="5">VSH-1 phage-like protein</fullName>
    </recommendedName>
</protein>
<comment type="caution">
    <text evidence="3">The sequence shown here is derived from an EMBL/GenBank/DDBJ whole genome shotgun (WGS) entry which is preliminary data.</text>
</comment>
<accession>A0A1E5NDK1</accession>
<evidence type="ECO:0008006" key="5">
    <source>
        <dbReference type="Google" id="ProtNLM"/>
    </source>
</evidence>
<name>A0A1E5NDK1_9SPIR</name>
<feature type="transmembrane region" description="Helical" evidence="2">
    <location>
        <begin position="15"/>
        <end position="34"/>
    </location>
</feature>
<dbReference type="AlphaFoldDB" id="A0A1E5NDK1"/>
<evidence type="ECO:0000256" key="1">
    <source>
        <dbReference type="SAM" id="Coils"/>
    </source>
</evidence>